<comment type="caution">
    <text evidence="2">The sequence shown here is derived from an EMBL/GenBank/DDBJ whole genome shotgun (WGS) entry which is preliminary data.</text>
</comment>
<keyword evidence="1" id="KW-0472">Membrane</keyword>
<reference evidence="2 3" key="1">
    <citation type="submission" date="2020-02" db="EMBL/GenBank/DDBJ databases">
        <title>Draft genome sequence of two Spirosoma agri KCTC 52727 and Spirosoma terrae KCTC 52035.</title>
        <authorList>
            <person name="Rojas J."/>
            <person name="Ambika Manirajan B."/>
            <person name="Ratering S."/>
            <person name="Suarez C."/>
            <person name="Schnell S."/>
        </authorList>
    </citation>
    <scope>NUCLEOTIDE SEQUENCE [LARGE SCALE GENOMIC DNA]</scope>
    <source>
        <strain evidence="2 3">KCTC 52727</strain>
    </source>
</reference>
<keyword evidence="1" id="KW-0812">Transmembrane</keyword>
<evidence type="ECO:0000256" key="1">
    <source>
        <dbReference type="SAM" id="Phobius"/>
    </source>
</evidence>
<accession>A0A6M0IHL5</accession>
<protein>
    <recommendedName>
        <fullName evidence="4">RNA polymerase sigma-70 region 2 domain-containing protein</fullName>
    </recommendedName>
</protein>
<dbReference type="Gene3D" id="1.10.1740.10">
    <property type="match status" value="1"/>
</dbReference>
<dbReference type="GO" id="GO:0003700">
    <property type="term" value="F:DNA-binding transcription factor activity"/>
    <property type="evidence" value="ECO:0007669"/>
    <property type="project" value="InterPro"/>
</dbReference>
<name>A0A6M0IHL5_9BACT</name>
<dbReference type="InterPro" id="IPR013325">
    <property type="entry name" value="RNA_pol_sigma_r2"/>
</dbReference>
<keyword evidence="1" id="KW-1133">Transmembrane helix</keyword>
<sequence length="204" mass="23319">MTEIRILDICVLLTGILTLYVSGVNIWHAIRTSSSQEQLTAEKKSSIYQYENTSTQEGINLPMASIRTHLSQDERSKEPFTEKWILSKSKLSPSYLAGLVKRAEQGEQMAQKELYEQYSLPMFIVSMKITGNEDVAIDVVKNSFIVAYNTISAFPIQNISFKSWLKQIVVNESKLKIRSQKLKPETKEYSSFFSSMQEKQIQST</sequence>
<dbReference type="EMBL" id="JAAGNZ010000001">
    <property type="protein sequence ID" value="NEU67769.1"/>
    <property type="molecule type" value="Genomic_DNA"/>
</dbReference>
<evidence type="ECO:0008006" key="4">
    <source>
        <dbReference type="Google" id="ProtNLM"/>
    </source>
</evidence>
<proteinExistence type="predicted"/>
<dbReference type="GO" id="GO:0006352">
    <property type="term" value="P:DNA-templated transcription initiation"/>
    <property type="evidence" value="ECO:0007669"/>
    <property type="project" value="InterPro"/>
</dbReference>
<dbReference type="AlphaFoldDB" id="A0A6M0IHL5"/>
<evidence type="ECO:0000313" key="3">
    <source>
        <dbReference type="Proteomes" id="UP000477386"/>
    </source>
</evidence>
<dbReference type="RefSeq" id="WP_164038384.1">
    <property type="nucleotide sequence ID" value="NZ_JAAGNZ010000001.1"/>
</dbReference>
<dbReference type="Proteomes" id="UP000477386">
    <property type="component" value="Unassembled WGS sequence"/>
</dbReference>
<keyword evidence="3" id="KW-1185">Reference proteome</keyword>
<feature type="transmembrane region" description="Helical" evidence="1">
    <location>
        <begin position="6"/>
        <end position="27"/>
    </location>
</feature>
<gene>
    <name evidence="2" type="ORF">GK091_12840</name>
</gene>
<evidence type="ECO:0000313" key="2">
    <source>
        <dbReference type="EMBL" id="NEU67769.1"/>
    </source>
</evidence>
<dbReference type="SUPFAM" id="SSF88946">
    <property type="entry name" value="Sigma2 domain of RNA polymerase sigma factors"/>
    <property type="match status" value="1"/>
</dbReference>
<organism evidence="2 3">
    <name type="scientific">Spirosoma agri</name>
    <dbReference type="NCBI Taxonomy" id="1987381"/>
    <lineage>
        <taxon>Bacteria</taxon>
        <taxon>Pseudomonadati</taxon>
        <taxon>Bacteroidota</taxon>
        <taxon>Cytophagia</taxon>
        <taxon>Cytophagales</taxon>
        <taxon>Cytophagaceae</taxon>
        <taxon>Spirosoma</taxon>
    </lineage>
</organism>